<gene>
    <name evidence="3" type="ORF">ILEXP_LOCUS43915</name>
</gene>
<proteinExistence type="inferred from homology"/>
<accession>A0ABC8TXP4</accession>
<name>A0ABC8TXP4_9AQUA</name>
<dbReference type="PANTHER" id="PTHR46368">
    <property type="match status" value="1"/>
</dbReference>
<evidence type="ECO:0000259" key="2">
    <source>
        <dbReference type="Pfam" id="PF22725"/>
    </source>
</evidence>
<dbReference type="EMBL" id="CAUOFW020006292">
    <property type="protein sequence ID" value="CAK9174187.1"/>
    <property type="molecule type" value="Genomic_DNA"/>
</dbReference>
<organism evidence="3 4">
    <name type="scientific">Ilex paraguariensis</name>
    <name type="common">yerba mate</name>
    <dbReference type="NCBI Taxonomy" id="185542"/>
    <lineage>
        <taxon>Eukaryota</taxon>
        <taxon>Viridiplantae</taxon>
        <taxon>Streptophyta</taxon>
        <taxon>Embryophyta</taxon>
        <taxon>Tracheophyta</taxon>
        <taxon>Spermatophyta</taxon>
        <taxon>Magnoliopsida</taxon>
        <taxon>eudicotyledons</taxon>
        <taxon>Gunneridae</taxon>
        <taxon>Pentapetalae</taxon>
        <taxon>asterids</taxon>
        <taxon>campanulids</taxon>
        <taxon>Aquifoliales</taxon>
        <taxon>Aquifoliaceae</taxon>
        <taxon>Ilex</taxon>
    </lineage>
</organism>
<dbReference type="Gene3D" id="3.30.360.10">
    <property type="entry name" value="Dihydrodipicolinate Reductase, domain 2"/>
    <property type="match status" value="1"/>
</dbReference>
<dbReference type="AlphaFoldDB" id="A0ABC8TXP4"/>
<reference evidence="3 4" key="1">
    <citation type="submission" date="2024-02" db="EMBL/GenBank/DDBJ databases">
        <authorList>
            <person name="Vignale AGUSTIN F."/>
            <person name="Sosa J E."/>
            <person name="Modenutti C."/>
        </authorList>
    </citation>
    <scope>NUCLEOTIDE SEQUENCE [LARGE SCALE GENOMIC DNA]</scope>
</reference>
<dbReference type="PANTHER" id="PTHR46368:SF19">
    <property type="entry name" value="GFO_IDH_MOCA-LIKE OXIDOREDUCTASE N-TERMINAL DOMAIN-CONTAINING PROTEIN"/>
    <property type="match status" value="1"/>
</dbReference>
<protein>
    <recommendedName>
        <fullName evidence="2">GFO/IDH/MocA-like oxidoreductase domain-containing protein</fullName>
    </recommendedName>
</protein>
<dbReference type="SUPFAM" id="SSF55347">
    <property type="entry name" value="Glyceraldehyde-3-phosphate dehydrogenase-like, C-terminal domain"/>
    <property type="match status" value="1"/>
</dbReference>
<evidence type="ECO:0000256" key="1">
    <source>
        <dbReference type="ARBA" id="ARBA00010928"/>
    </source>
</evidence>
<dbReference type="Pfam" id="PF22725">
    <property type="entry name" value="GFO_IDH_MocA_C3"/>
    <property type="match status" value="1"/>
</dbReference>
<evidence type="ECO:0000313" key="3">
    <source>
        <dbReference type="EMBL" id="CAK9174187.1"/>
    </source>
</evidence>
<comment type="caution">
    <text evidence="3">The sequence shown here is derived from an EMBL/GenBank/DDBJ whole genome shotgun (WGS) entry which is preliminary data.</text>
</comment>
<dbReference type="InterPro" id="IPR055170">
    <property type="entry name" value="GFO_IDH_MocA-like_dom"/>
</dbReference>
<evidence type="ECO:0000313" key="4">
    <source>
        <dbReference type="Proteomes" id="UP001642360"/>
    </source>
</evidence>
<keyword evidence="4" id="KW-1185">Reference proteome</keyword>
<comment type="similarity">
    <text evidence="1">Belongs to the Gfo/Idh/MocA family.</text>
</comment>
<dbReference type="Proteomes" id="UP001642360">
    <property type="component" value="Unassembled WGS sequence"/>
</dbReference>
<feature type="domain" description="GFO/IDH/MocA-like oxidoreductase" evidence="2">
    <location>
        <begin position="53"/>
        <end position="157"/>
    </location>
</feature>
<sequence>MGSVGFTPVYVRKSQGGDVVTLVVASTWLDPDGATKRVAVDVSSTSTSRGFKPAKVHSCFTFAANPDFLKNNIRVKPDLDALGDAGWYCLRAILWPTDFELPKSVVALHGPLLNEAGVILSCGASLYWEDGKVATFYCSFLANFTTDVTVVGTKGKLHLNDFVVPFEENKGSFCAGTESGTTELVIAGVPEPSEHTVMTDLPQEALMVKEFSMLVGSIKNNGLKPEKKWPTLSRKTRLVLDAVKASIERDLVAVEVVS</sequence>